<proteinExistence type="predicted"/>
<feature type="transmembrane region" description="Helical" evidence="1">
    <location>
        <begin position="121"/>
        <end position="143"/>
    </location>
</feature>
<reference evidence="2" key="2">
    <citation type="journal article" date="2020" name="Microorganisms">
        <title>Osmotic Adaptation and Compatible Solute Biosynthesis of Phototrophic Bacteria as Revealed from Genome Analyses.</title>
        <authorList>
            <person name="Imhoff J.F."/>
            <person name="Rahn T."/>
            <person name="Kunzel S."/>
            <person name="Keller A."/>
            <person name="Neulinger S.C."/>
        </authorList>
    </citation>
    <scope>NUCLEOTIDE SEQUENCE</scope>
    <source>
        <strain evidence="2">DSM 9154</strain>
    </source>
</reference>
<feature type="transmembrane region" description="Helical" evidence="1">
    <location>
        <begin position="43"/>
        <end position="74"/>
    </location>
</feature>
<sequence length="196" mass="20383">MTAAAQDGPVQDVVTGLKRATNTQKTTVGDILDAFGQRAYGPLFFVIGLVALSPVGAIPGASIICGTLIVLLAAQLGTRSGAPWVPDGLRRLAVDGSKARRSVDRMEPYVRKLSYVTRRRYVQLLEGNALYLVMGALCILAISMYPLALVPWGVIPSAAGITVIGLGLLARDGVMICIGLALAVAAAGLGLVLVMP</sequence>
<feature type="transmembrane region" description="Helical" evidence="1">
    <location>
        <begin position="149"/>
        <end position="169"/>
    </location>
</feature>
<protein>
    <recommendedName>
        <fullName evidence="4">Exopolysaccharide synthesis, ExoD</fullName>
    </recommendedName>
</protein>
<reference evidence="2" key="1">
    <citation type="submission" date="2017-08" db="EMBL/GenBank/DDBJ databases">
        <authorList>
            <person name="Imhoff J.F."/>
            <person name="Rahn T."/>
            <person name="Kuenzel S."/>
            <person name="Neulinger S.C."/>
        </authorList>
    </citation>
    <scope>NUCLEOTIDE SEQUENCE</scope>
    <source>
        <strain evidence="2">DSM 9154</strain>
    </source>
</reference>
<evidence type="ECO:0000256" key="1">
    <source>
        <dbReference type="SAM" id="Phobius"/>
    </source>
</evidence>
<dbReference type="EMBL" id="NRRE01000016">
    <property type="protein sequence ID" value="MBK1696401.1"/>
    <property type="molecule type" value="Genomic_DNA"/>
</dbReference>
<evidence type="ECO:0008006" key="4">
    <source>
        <dbReference type="Google" id="ProtNLM"/>
    </source>
</evidence>
<comment type="caution">
    <text evidence="2">The sequence shown here is derived from an EMBL/GenBank/DDBJ whole genome shotgun (WGS) entry which is preliminary data.</text>
</comment>
<keyword evidence="1" id="KW-0812">Transmembrane</keyword>
<dbReference type="InterPro" id="IPR010331">
    <property type="entry name" value="ExoD"/>
</dbReference>
<dbReference type="Proteomes" id="UP000778970">
    <property type="component" value="Unassembled WGS sequence"/>
</dbReference>
<keyword evidence="1" id="KW-0472">Membrane</keyword>
<dbReference type="PANTHER" id="PTHR41795:SF1">
    <property type="entry name" value="EXOPOLYSACCHARIDE SYNTHESIS PROTEIN"/>
    <property type="match status" value="1"/>
</dbReference>
<keyword evidence="3" id="KW-1185">Reference proteome</keyword>
<dbReference type="AlphaFoldDB" id="A0A934UZD2"/>
<name>A0A934UZD2_9PROT</name>
<gene>
    <name evidence="2" type="ORF">CKO21_03990</name>
</gene>
<dbReference type="PIRSF" id="PIRSF033239">
    <property type="entry name" value="ExoD"/>
    <property type="match status" value="1"/>
</dbReference>
<accession>A0A934UZD2</accession>
<dbReference type="PANTHER" id="PTHR41795">
    <property type="entry name" value="EXOPOLYSACCHARIDE SYNTHESIS PROTEIN"/>
    <property type="match status" value="1"/>
</dbReference>
<keyword evidence="1" id="KW-1133">Transmembrane helix</keyword>
<evidence type="ECO:0000313" key="3">
    <source>
        <dbReference type="Proteomes" id="UP000778970"/>
    </source>
</evidence>
<dbReference type="RefSeq" id="WP_027289803.1">
    <property type="nucleotide sequence ID" value="NZ_NRRE01000016.1"/>
</dbReference>
<feature type="transmembrane region" description="Helical" evidence="1">
    <location>
        <begin position="176"/>
        <end position="195"/>
    </location>
</feature>
<evidence type="ECO:0000313" key="2">
    <source>
        <dbReference type="EMBL" id="MBK1696401.1"/>
    </source>
</evidence>
<dbReference type="Pfam" id="PF06055">
    <property type="entry name" value="ExoD"/>
    <property type="match status" value="1"/>
</dbReference>
<organism evidence="2 3">
    <name type="scientific">Rhodovibrio salinarum</name>
    <dbReference type="NCBI Taxonomy" id="1087"/>
    <lineage>
        <taxon>Bacteria</taxon>
        <taxon>Pseudomonadati</taxon>
        <taxon>Pseudomonadota</taxon>
        <taxon>Alphaproteobacteria</taxon>
        <taxon>Rhodospirillales</taxon>
        <taxon>Rhodovibrionaceae</taxon>
        <taxon>Rhodovibrio</taxon>
    </lineage>
</organism>